<sequence>MKGLLVVNEFLMTEKFRELYDMLFLAASQQAICLEQKTNAQLLPVLGERAETIEASFVLFWDKDIRLAKALENRRLLVANSARAIEVCDDKALTHLLLEKAGVPMPRTILAPMTYSNIGYTNLQFLELAAEKLRFPMVVKECFGSFGWQVYLVNNQEELSKLVKELAGKPFLMQEFIKSSFGKDIRLQVVGDKVVAAMYRYSETGDFRANISNGGKMKAYEPTEEEKRLAVRACQALGLDFAGVDILFGEAGPVVCEVNSNAHFKNIYDCTGVNVAEHILGYLKEKASVSGL</sequence>
<evidence type="ECO:0000256" key="3">
    <source>
        <dbReference type="ARBA" id="ARBA00022840"/>
    </source>
</evidence>
<name>A0A0V8QAZ1_9FIRM</name>
<dbReference type="InterPro" id="IPR011761">
    <property type="entry name" value="ATP-grasp"/>
</dbReference>
<feature type="domain" description="ATP-grasp" evidence="5">
    <location>
        <begin position="95"/>
        <end position="284"/>
    </location>
</feature>
<dbReference type="PANTHER" id="PTHR21621">
    <property type="entry name" value="RIBOSOMAL PROTEIN S6 MODIFICATION PROTEIN"/>
    <property type="match status" value="1"/>
</dbReference>
<dbReference type="GO" id="GO:0005737">
    <property type="term" value="C:cytoplasm"/>
    <property type="evidence" value="ECO:0007669"/>
    <property type="project" value="TreeGrafter"/>
</dbReference>
<dbReference type="OrthoDB" id="9786585at2"/>
<dbReference type="InterPro" id="IPR013651">
    <property type="entry name" value="ATP-grasp_RimK-type"/>
</dbReference>
<dbReference type="InterPro" id="IPR004666">
    <property type="entry name" value="Rp_bS6_RimK/Lys_biosynth_LsyX"/>
</dbReference>
<dbReference type="NCBIfam" id="TIGR00768">
    <property type="entry name" value="rimK_fam"/>
    <property type="match status" value="1"/>
</dbReference>
<dbReference type="STRING" id="290052.ASU35_04435"/>
<keyword evidence="3 4" id="KW-0067">ATP-binding</keyword>
<evidence type="ECO:0000256" key="1">
    <source>
        <dbReference type="ARBA" id="ARBA00022723"/>
    </source>
</evidence>
<dbReference type="Proteomes" id="UP000054874">
    <property type="component" value="Unassembled WGS sequence"/>
</dbReference>
<dbReference type="SUPFAM" id="SSF56059">
    <property type="entry name" value="Glutathione synthetase ATP-binding domain-like"/>
    <property type="match status" value="1"/>
</dbReference>
<dbReference type="Gene3D" id="3.40.50.20">
    <property type="match status" value="1"/>
</dbReference>
<dbReference type="Gene3D" id="3.30.1490.20">
    <property type="entry name" value="ATP-grasp fold, A domain"/>
    <property type="match status" value="1"/>
</dbReference>
<keyword evidence="7" id="KW-1185">Reference proteome</keyword>
<dbReference type="GO" id="GO:0005524">
    <property type="term" value="F:ATP binding"/>
    <property type="evidence" value="ECO:0007669"/>
    <property type="project" value="UniProtKB-UniRule"/>
</dbReference>
<evidence type="ECO:0000256" key="2">
    <source>
        <dbReference type="ARBA" id="ARBA00022741"/>
    </source>
</evidence>
<evidence type="ECO:0000313" key="6">
    <source>
        <dbReference type="EMBL" id="KSV57658.1"/>
    </source>
</evidence>
<keyword evidence="2 4" id="KW-0547">Nucleotide-binding</keyword>
<dbReference type="RefSeq" id="WP_058354154.1">
    <property type="nucleotide sequence ID" value="NZ_CABMMD010000208.1"/>
</dbReference>
<comment type="caution">
    <text evidence="6">The sequence shown here is derived from an EMBL/GenBank/DDBJ whole genome shotgun (WGS) entry which is preliminary data.</text>
</comment>
<evidence type="ECO:0000313" key="7">
    <source>
        <dbReference type="Proteomes" id="UP000054874"/>
    </source>
</evidence>
<evidence type="ECO:0000259" key="5">
    <source>
        <dbReference type="PROSITE" id="PS50975"/>
    </source>
</evidence>
<dbReference type="EMBL" id="LNAM01000208">
    <property type="protein sequence ID" value="KSV57658.1"/>
    <property type="molecule type" value="Genomic_DNA"/>
</dbReference>
<dbReference type="GO" id="GO:0046872">
    <property type="term" value="F:metal ion binding"/>
    <property type="evidence" value="ECO:0007669"/>
    <property type="project" value="UniProtKB-KW"/>
</dbReference>
<dbReference type="Gene3D" id="3.30.470.20">
    <property type="entry name" value="ATP-grasp fold, B domain"/>
    <property type="match status" value="1"/>
</dbReference>
<proteinExistence type="predicted"/>
<reference evidence="6 7" key="1">
    <citation type="submission" date="2015-11" db="EMBL/GenBank/DDBJ databases">
        <title>Butyribacter intestini gen. nov., sp. nov., a butyric acid-producing bacterium of the family Lachnospiraceae isolated from the human faeces.</title>
        <authorList>
            <person name="Zou Y."/>
            <person name="Xue W."/>
            <person name="Luo G."/>
            <person name="Lv M."/>
        </authorList>
    </citation>
    <scope>NUCLEOTIDE SEQUENCE [LARGE SCALE GENOMIC DNA]</scope>
    <source>
        <strain evidence="6 7">ACET-33324</strain>
    </source>
</reference>
<dbReference type="GO" id="GO:0016879">
    <property type="term" value="F:ligase activity, forming carbon-nitrogen bonds"/>
    <property type="evidence" value="ECO:0007669"/>
    <property type="project" value="TreeGrafter"/>
</dbReference>
<dbReference type="Pfam" id="PF08443">
    <property type="entry name" value="RimK"/>
    <property type="match status" value="1"/>
</dbReference>
<evidence type="ECO:0000256" key="4">
    <source>
        <dbReference type="PROSITE-ProRule" id="PRU00409"/>
    </source>
</evidence>
<dbReference type="PROSITE" id="PS50975">
    <property type="entry name" value="ATP_GRASP"/>
    <property type="match status" value="1"/>
</dbReference>
<dbReference type="AlphaFoldDB" id="A0A0V8QAZ1"/>
<dbReference type="InterPro" id="IPR013815">
    <property type="entry name" value="ATP_grasp_subdomain_1"/>
</dbReference>
<gene>
    <name evidence="6" type="ORF">ASU35_04435</name>
</gene>
<protein>
    <recommendedName>
        <fullName evidence="5">ATP-grasp domain-containing protein</fullName>
    </recommendedName>
</protein>
<organism evidence="6 7">
    <name type="scientific">Acetivibrio ethanolgignens</name>
    <dbReference type="NCBI Taxonomy" id="290052"/>
    <lineage>
        <taxon>Bacteria</taxon>
        <taxon>Bacillati</taxon>
        <taxon>Bacillota</taxon>
        <taxon>Clostridia</taxon>
        <taxon>Eubacteriales</taxon>
        <taxon>Oscillospiraceae</taxon>
        <taxon>Acetivibrio</taxon>
    </lineage>
</organism>
<accession>A0A0V8QAZ1</accession>
<dbReference type="PANTHER" id="PTHR21621:SF0">
    <property type="entry name" value="BETA-CITRYLGLUTAMATE SYNTHASE B-RELATED"/>
    <property type="match status" value="1"/>
</dbReference>
<keyword evidence="1" id="KW-0479">Metal-binding</keyword>